<dbReference type="AlphaFoldDB" id="A0A810PRA1"/>
<reference evidence="2" key="1">
    <citation type="submission" date="2020-09" db="EMBL/GenBank/DDBJ databases">
        <title>New species isolated from human feces.</title>
        <authorList>
            <person name="Kitahara M."/>
            <person name="Shigeno Y."/>
            <person name="Shime M."/>
            <person name="Matsumoto Y."/>
            <person name="Nakamura S."/>
            <person name="Motooka D."/>
            <person name="Fukuoka S."/>
            <person name="Nishikawa H."/>
            <person name="Benno Y."/>
        </authorList>
    </citation>
    <scope>NUCLEOTIDE SEQUENCE</scope>
    <source>
        <strain evidence="2">MM35</strain>
    </source>
</reference>
<dbReference type="EMBL" id="AP023415">
    <property type="protein sequence ID" value="BCK78424.1"/>
    <property type="molecule type" value="Genomic_DNA"/>
</dbReference>
<evidence type="ECO:0000313" key="2">
    <source>
        <dbReference type="EMBL" id="BCK78424.1"/>
    </source>
</evidence>
<feature type="transmembrane region" description="Helical" evidence="1">
    <location>
        <begin position="175"/>
        <end position="194"/>
    </location>
</feature>
<dbReference type="Proteomes" id="UP000681343">
    <property type="component" value="Chromosome"/>
</dbReference>
<keyword evidence="1" id="KW-0812">Transmembrane</keyword>
<sequence length="206" mass="22114">MRENRLAKRVGRTRGRLAPELLLLSVAYGLGLTAGHFIGRAAGADAEIRTYLAAYAQALESGSTVTAASLLGVAMAYYRMPCAVFFCSFLRNANYFFCGIFLLEGFLLSYAVACFSGALGQQGVLISLCTLGIRAMFVLPVSLFLALHRRRSAPGIAGRRATKQLSLQPGRVGRFLFLIPALLALGGLCELTFVPKLTALALKFIA</sequence>
<dbReference type="RefSeq" id="WP_212819202.1">
    <property type="nucleotide sequence ID" value="NZ_AP023415.1"/>
</dbReference>
<name>A0A810PRA1_9FIRM</name>
<evidence type="ECO:0008006" key="4">
    <source>
        <dbReference type="Google" id="ProtNLM"/>
    </source>
</evidence>
<evidence type="ECO:0000256" key="1">
    <source>
        <dbReference type="SAM" id="Phobius"/>
    </source>
</evidence>
<keyword evidence="3" id="KW-1185">Reference proteome</keyword>
<feature type="transmembrane region" description="Helical" evidence="1">
    <location>
        <begin position="124"/>
        <end position="147"/>
    </location>
</feature>
<accession>A0A810PRA1</accession>
<dbReference type="KEGG" id="vfa:MM35RIKEN_06160"/>
<keyword evidence="1" id="KW-1133">Transmembrane helix</keyword>
<protein>
    <recommendedName>
        <fullName evidence="4">Stage II sporulation protein M</fullName>
    </recommendedName>
</protein>
<gene>
    <name evidence="2" type="ORF">MM35RIKEN_06160</name>
</gene>
<feature type="transmembrane region" description="Helical" evidence="1">
    <location>
        <begin position="21"/>
        <end position="39"/>
    </location>
</feature>
<feature type="transmembrane region" description="Helical" evidence="1">
    <location>
        <begin position="95"/>
        <end position="118"/>
    </location>
</feature>
<keyword evidence="1" id="KW-0472">Membrane</keyword>
<organism evidence="2 3">
    <name type="scientific">Vescimonas fastidiosa</name>
    <dbReference type="NCBI Taxonomy" id="2714353"/>
    <lineage>
        <taxon>Bacteria</taxon>
        <taxon>Bacillati</taxon>
        <taxon>Bacillota</taxon>
        <taxon>Clostridia</taxon>
        <taxon>Eubacteriales</taxon>
        <taxon>Oscillospiraceae</taxon>
        <taxon>Vescimonas</taxon>
    </lineage>
</organism>
<proteinExistence type="predicted"/>
<evidence type="ECO:0000313" key="3">
    <source>
        <dbReference type="Proteomes" id="UP000681343"/>
    </source>
</evidence>